<dbReference type="GO" id="GO:0008237">
    <property type="term" value="F:metallopeptidase activity"/>
    <property type="evidence" value="ECO:0007669"/>
    <property type="project" value="InterPro"/>
</dbReference>
<dbReference type="Pfam" id="PF18962">
    <property type="entry name" value="Por_Secre_tail"/>
    <property type="match status" value="1"/>
</dbReference>
<dbReference type="Gene3D" id="3.40.390.10">
    <property type="entry name" value="Collagenase (Catalytic Domain)"/>
    <property type="match status" value="1"/>
</dbReference>
<gene>
    <name evidence="2" type="ORF">D1164_13755</name>
</gene>
<organism evidence="2 3">
    <name type="scientific">Mariniphaga sediminis</name>
    <dbReference type="NCBI Taxonomy" id="1628158"/>
    <lineage>
        <taxon>Bacteria</taxon>
        <taxon>Pseudomonadati</taxon>
        <taxon>Bacteroidota</taxon>
        <taxon>Bacteroidia</taxon>
        <taxon>Marinilabiliales</taxon>
        <taxon>Prolixibacteraceae</taxon>
        <taxon>Mariniphaga</taxon>
    </lineage>
</organism>
<reference evidence="2 3" key="1">
    <citation type="journal article" date="2015" name="Int. J. Syst. Evol. Microbiol.">
        <title>Mariniphaga sediminis sp. nov., isolated from coastal sediment.</title>
        <authorList>
            <person name="Wang F.Q."/>
            <person name="Shen Q.Y."/>
            <person name="Chen G.J."/>
            <person name="Du Z.J."/>
        </authorList>
    </citation>
    <scope>NUCLEOTIDE SEQUENCE [LARGE SCALE GENOMIC DNA]</scope>
    <source>
        <strain evidence="2 3">SY21</strain>
    </source>
</reference>
<dbReference type="EMBL" id="QWET01000009">
    <property type="protein sequence ID" value="RIH64697.1"/>
    <property type="molecule type" value="Genomic_DNA"/>
</dbReference>
<name>A0A399CZD4_9BACT</name>
<dbReference type="InterPro" id="IPR026444">
    <property type="entry name" value="Secre_tail"/>
</dbReference>
<dbReference type="AlphaFoldDB" id="A0A399CZD4"/>
<comment type="caution">
    <text evidence="2">The sequence shown here is derived from an EMBL/GenBank/DDBJ whole genome shotgun (WGS) entry which is preliminary data.</text>
</comment>
<evidence type="ECO:0000313" key="2">
    <source>
        <dbReference type="EMBL" id="RIH64697.1"/>
    </source>
</evidence>
<accession>A0A399CZD4</accession>
<sequence>MHYFSIDLQTLIQNTMKWTLQFVFLIAMVCNGEAQEFYKGSAARGEPLINIAIDEVNKTFIAPPERLSQLKSASTPGSTIKVTYVNFPEDAKRAFEYAVSIWRELIISSVPIHVEAHWDYMNGNVLAEGRPSLFFNNFSGAPNSNIYYPVALAEKLSGKEMNAGSPDIICHFNNKYQWYFGTDGNTPSTQYDFVSSVLHEITHGLGFAGFLKDTDGKGFFNNNNNLPSIYDHFLFNQQNQQISDKSLFQSPSYELHKQLTSDNLKFCEPIIPNQEQRTIDWVFAPAVWNEGSSIYHLKGYDYGDENGLMTPTAKKGEAIHNPGKIALSILSELGWESVTFDFDQLKDREDALAEIPLNIGIVSDADEDFSSVKLIYSTDGFASTKSVLLQQNETYRFGGKLPLDFFVGKVEYYIEAKTIEDRTFRHPAEAPSKKFTLRIGPDYYVPNLFHNPLKAVAGSVSKLDLSAEATDNLGIKSVMVEYKINGVLQEPFVLSNSEKDLFSGTLELPNGIKENDRLEYRITAEDNSSRMNKRSVPAIGFQRVEVFSFHQPLSGYSTDFERGADDFICTDFNISGVNGFSGNVLHTQSPYPVSALENEKYNLVAQLKYPVIIQQDGQMSFDEVVLIEPGSLSDTELWDYVVVEASRDGGTSWLNLSERYDSRVDDTWYSAFTNSFSNNTSIATPHESMFVNHTINLTQNTGLEVGDTVLFRFRLASDKSVNGFGWTIDNLKIQGLQTGNEELFAEGSFQVYPNPVSSHLFVEWSGQTDSSPVEIVVTDLFGKTVRRESGIDPFYSSKTRIDLSAMSPGIYMVNVSDGMRVLSTSKIIKN</sequence>
<evidence type="ECO:0000313" key="3">
    <source>
        <dbReference type="Proteomes" id="UP000266441"/>
    </source>
</evidence>
<dbReference type="Proteomes" id="UP000266441">
    <property type="component" value="Unassembled WGS sequence"/>
</dbReference>
<dbReference type="Gene3D" id="2.60.120.260">
    <property type="entry name" value="Galactose-binding domain-like"/>
    <property type="match status" value="1"/>
</dbReference>
<dbReference type="InterPro" id="IPR024079">
    <property type="entry name" value="MetalloPept_cat_dom_sf"/>
</dbReference>
<proteinExistence type="predicted"/>
<dbReference type="NCBIfam" id="TIGR04183">
    <property type="entry name" value="Por_Secre_tail"/>
    <property type="match status" value="1"/>
</dbReference>
<dbReference type="OrthoDB" id="614750at2"/>
<protein>
    <submittedName>
        <fullName evidence="2">T9SS C-terminal target domain-containing protein</fullName>
    </submittedName>
</protein>
<feature type="domain" description="Secretion system C-terminal sorting" evidence="1">
    <location>
        <begin position="751"/>
        <end position="828"/>
    </location>
</feature>
<keyword evidence="3" id="KW-1185">Reference proteome</keyword>
<evidence type="ECO:0000259" key="1">
    <source>
        <dbReference type="Pfam" id="PF18962"/>
    </source>
</evidence>